<proteinExistence type="predicted"/>
<name>A0ABP8KEZ3_9ACTN</name>
<protein>
    <recommendedName>
        <fullName evidence="3">CRISPR-associated protein Csb3</fullName>
    </recommendedName>
</protein>
<comment type="caution">
    <text evidence="1">The sequence shown here is derived from an EMBL/GenBank/DDBJ whole genome shotgun (WGS) entry which is preliminary data.</text>
</comment>
<evidence type="ECO:0000313" key="2">
    <source>
        <dbReference type="Proteomes" id="UP001500635"/>
    </source>
</evidence>
<keyword evidence="2" id="KW-1185">Reference proteome</keyword>
<dbReference type="RefSeq" id="WP_345001194.1">
    <property type="nucleotide sequence ID" value="NZ_BAABFR010000142.1"/>
</dbReference>
<organism evidence="1 2">
    <name type="scientific">Tsukamurella soli</name>
    <dbReference type="NCBI Taxonomy" id="644556"/>
    <lineage>
        <taxon>Bacteria</taxon>
        <taxon>Bacillati</taxon>
        <taxon>Actinomycetota</taxon>
        <taxon>Actinomycetes</taxon>
        <taxon>Mycobacteriales</taxon>
        <taxon>Tsukamurellaceae</taxon>
        <taxon>Tsukamurella</taxon>
    </lineage>
</organism>
<reference evidence="2" key="1">
    <citation type="journal article" date="2019" name="Int. J. Syst. Evol. Microbiol.">
        <title>The Global Catalogue of Microorganisms (GCM) 10K type strain sequencing project: providing services to taxonomists for standard genome sequencing and annotation.</title>
        <authorList>
            <consortium name="The Broad Institute Genomics Platform"/>
            <consortium name="The Broad Institute Genome Sequencing Center for Infectious Disease"/>
            <person name="Wu L."/>
            <person name="Ma J."/>
        </authorList>
    </citation>
    <scope>NUCLEOTIDE SEQUENCE [LARGE SCALE GENOMIC DNA]</scope>
    <source>
        <strain evidence="2">JCM 17688</strain>
    </source>
</reference>
<accession>A0ABP8KEZ3</accession>
<evidence type="ECO:0000313" key="1">
    <source>
        <dbReference type="EMBL" id="GAA4405664.1"/>
    </source>
</evidence>
<evidence type="ECO:0008006" key="3">
    <source>
        <dbReference type="Google" id="ProtNLM"/>
    </source>
</evidence>
<dbReference type="Proteomes" id="UP001500635">
    <property type="component" value="Unassembled WGS sequence"/>
</dbReference>
<gene>
    <name evidence="1" type="ORF">GCM10023147_48920</name>
</gene>
<dbReference type="EMBL" id="BAABFR010000142">
    <property type="protein sequence ID" value="GAA4405664.1"/>
    <property type="molecule type" value="Genomic_DNA"/>
</dbReference>
<sequence length="337" mass="36890">MNTFTLDSNHTRALDHFAGYGLSAILEDSGEDVRMHWSDAARPRLVLDGLTSDETTVAEIVRNHALSHGTLESWVQRTTTIRGQTKSSEVGLFSPRIATPGDPTAWMALFTERRAVLDAPMNDTRLDARMIQSLGEPAYWPVGTQLPEPDRGASRWEMKTRNRGEDFMRNRLAPLARAVAKRDSTAIQSGLTGQTITDEVGKNSIESRSATGLALPGPVDNALAWCALWGLSFFPVTHLIGKQSFTPGAYPQDRIQPQQMTLPITTTPISPAKLRRVLRSRALNDAAYAESSSPERAVGQEALRRVGLAGLVRFPVRIAGSASAPERQVLFGTFESL</sequence>